<organism evidence="6 7">
    <name type="scientific">Vespula vulgaris</name>
    <name type="common">Yellow jacket</name>
    <name type="synonym">Wasp</name>
    <dbReference type="NCBI Taxonomy" id="7454"/>
    <lineage>
        <taxon>Eukaryota</taxon>
        <taxon>Metazoa</taxon>
        <taxon>Ecdysozoa</taxon>
        <taxon>Arthropoda</taxon>
        <taxon>Hexapoda</taxon>
        <taxon>Insecta</taxon>
        <taxon>Pterygota</taxon>
        <taxon>Neoptera</taxon>
        <taxon>Endopterygota</taxon>
        <taxon>Hymenoptera</taxon>
        <taxon>Apocrita</taxon>
        <taxon>Aculeata</taxon>
        <taxon>Vespoidea</taxon>
        <taxon>Vespidae</taxon>
        <taxon>Vespinae</taxon>
        <taxon>Vespula</taxon>
    </lineage>
</organism>
<evidence type="ECO:0000313" key="7">
    <source>
        <dbReference type="Proteomes" id="UP000614350"/>
    </source>
</evidence>
<feature type="transmembrane region" description="Helical" evidence="5">
    <location>
        <begin position="123"/>
        <end position="145"/>
    </location>
</feature>
<dbReference type="EMBL" id="JACSEA010000001">
    <property type="protein sequence ID" value="KAF7412534.1"/>
    <property type="molecule type" value="Genomic_DNA"/>
</dbReference>
<comment type="subcellular location">
    <subcellularLocation>
        <location evidence="1">Membrane</location>
        <topology evidence="1">Multi-pass membrane protein</topology>
    </subcellularLocation>
</comment>
<reference evidence="6" key="1">
    <citation type="journal article" date="2020" name="G3 (Bethesda)">
        <title>High-Quality Assemblies for Three Invasive Social Wasps from the &lt;i&gt;Vespula&lt;/i&gt; Genus.</title>
        <authorList>
            <person name="Harrop T.W.R."/>
            <person name="Guhlin J."/>
            <person name="McLaughlin G.M."/>
            <person name="Permina E."/>
            <person name="Stockwell P."/>
            <person name="Gilligan J."/>
            <person name="Le Lec M.F."/>
            <person name="Gruber M.A.M."/>
            <person name="Quinn O."/>
            <person name="Lovegrove M."/>
            <person name="Duncan E.J."/>
            <person name="Remnant E.J."/>
            <person name="Van Eeckhoven J."/>
            <person name="Graham B."/>
            <person name="Knapp R.A."/>
            <person name="Langford K.W."/>
            <person name="Kronenberg Z."/>
            <person name="Press M.O."/>
            <person name="Eacker S.M."/>
            <person name="Wilson-Rankin E.E."/>
            <person name="Purcell J."/>
            <person name="Lester P.J."/>
            <person name="Dearden P.K."/>
        </authorList>
    </citation>
    <scope>NUCLEOTIDE SEQUENCE</scope>
    <source>
        <strain evidence="6">Marl-1</strain>
    </source>
</reference>
<dbReference type="Pfam" id="PF10242">
    <property type="entry name" value="L_HMGIC_fpl"/>
    <property type="match status" value="1"/>
</dbReference>
<feature type="transmembrane region" description="Helical" evidence="5">
    <location>
        <begin position="174"/>
        <end position="194"/>
    </location>
</feature>
<name>A0A834NLL3_VESVU</name>
<evidence type="ECO:0000256" key="1">
    <source>
        <dbReference type="ARBA" id="ARBA00004141"/>
    </source>
</evidence>
<keyword evidence="7" id="KW-1185">Reference proteome</keyword>
<evidence type="ECO:0008006" key="8">
    <source>
        <dbReference type="Google" id="ProtNLM"/>
    </source>
</evidence>
<gene>
    <name evidence="6" type="ORF">HZH66_001430</name>
</gene>
<dbReference type="PANTHER" id="PTHR12489">
    <property type="entry name" value="LIPOMA HMGIC FUSION PARTNER-LIKE PROTEIN"/>
    <property type="match status" value="1"/>
</dbReference>
<proteinExistence type="predicted"/>
<dbReference type="GO" id="GO:0016020">
    <property type="term" value="C:membrane"/>
    <property type="evidence" value="ECO:0007669"/>
    <property type="project" value="UniProtKB-SubCell"/>
</dbReference>
<dbReference type="InterPro" id="IPR019372">
    <property type="entry name" value="LHFPL"/>
</dbReference>
<protein>
    <recommendedName>
        <fullName evidence="8">Lipoma HMGIC fusion partner-like 2 protein</fullName>
    </recommendedName>
</protein>
<feature type="transmembrane region" description="Helical" evidence="5">
    <location>
        <begin position="90"/>
        <end position="111"/>
    </location>
</feature>
<evidence type="ECO:0000256" key="3">
    <source>
        <dbReference type="ARBA" id="ARBA00022989"/>
    </source>
</evidence>
<evidence type="ECO:0000313" key="6">
    <source>
        <dbReference type="EMBL" id="KAF7412534.1"/>
    </source>
</evidence>
<dbReference type="AlphaFoldDB" id="A0A834NLL3"/>
<keyword evidence="3 5" id="KW-1133">Transmembrane helix</keyword>
<keyword evidence="4 5" id="KW-0472">Membrane</keyword>
<dbReference type="Proteomes" id="UP000614350">
    <property type="component" value="Unassembled WGS sequence"/>
</dbReference>
<evidence type="ECO:0000256" key="4">
    <source>
        <dbReference type="ARBA" id="ARBA00023136"/>
    </source>
</evidence>
<accession>A0A834NLL3</accession>
<comment type="caution">
    <text evidence="6">The sequence shown here is derived from an EMBL/GenBank/DDBJ whole genome shotgun (WGS) entry which is preliminary data.</text>
</comment>
<dbReference type="PANTHER" id="PTHR12489:SF19">
    <property type="entry name" value="LHFPL TETRASPAN SUBFAMILY MEMBER 2 PROTEIN"/>
    <property type="match status" value="1"/>
</dbReference>
<keyword evidence="2 5" id="KW-0812">Transmembrane</keyword>
<evidence type="ECO:0000256" key="5">
    <source>
        <dbReference type="SAM" id="Phobius"/>
    </source>
</evidence>
<dbReference type="Gene3D" id="1.20.140.150">
    <property type="match status" value="1"/>
</dbReference>
<evidence type="ECO:0000256" key="2">
    <source>
        <dbReference type="ARBA" id="ARBA00022692"/>
    </source>
</evidence>
<sequence length="219" mass="23428">MCYVIVTGRSLLWTLLSLAALMAVLSALLTPKWLVGPHTIKDTKNGTELFVPTVGIFNRCTRLYGRTHCANFNVDGFATHSSVFPGFWKASLFFVSFGLAVMTMTVLAALIGCCIQSIGRKSIFDLAGVAQAIAGILYLVGLSLYPAGWGAERVRRICGPEADAFHLGDCTLGWAFYSAVIGTGLTFAAAMLSGQAEKSTASDKVQDKMNEGRTLICLA</sequence>